<gene>
    <name evidence="1" type="ORF">SAMN06272737_11887</name>
</gene>
<name>A0A238Y855_9ACTN</name>
<dbReference type="EMBL" id="FZNO01000018">
    <property type="protein sequence ID" value="SNR67466.1"/>
    <property type="molecule type" value="Genomic_DNA"/>
</dbReference>
<proteinExistence type="predicted"/>
<reference evidence="1 2" key="1">
    <citation type="submission" date="2017-06" db="EMBL/GenBank/DDBJ databases">
        <authorList>
            <person name="Kim H.J."/>
            <person name="Triplett B.A."/>
        </authorList>
    </citation>
    <scope>NUCLEOTIDE SEQUENCE [LARGE SCALE GENOMIC DNA]</scope>
    <source>
        <strain evidence="1 2">DSM 44272</strain>
    </source>
</reference>
<evidence type="ECO:0000313" key="1">
    <source>
        <dbReference type="EMBL" id="SNR67466.1"/>
    </source>
</evidence>
<sequence>MVEGPNSVFVRVIGGGETLRLRSATPGLAVCVDSGAVGFVQASAG</sequence>
<organism evidence="1 2">
    <name type="scientific">Blastococcus mobilis</name>
    <dbReference type="NCBI Taxonomy" id="1938746"/>
    <lineage>
        <taxon>Bacteria</taxon>
        <taxon>Bacillati</taxon>
        <taxon>Actinomycetota</taxon>
        <taxon>Actinomycetes</taxon>
        <taxon>Geodermatophilales</taxon>
        <taxon>Geodermatophilaceae</taxon>
        <taxon>Blastococcus</taxon>
    </lineage>
</organism>
<protein>
    <submittedName>
        <fullName evidence="1">Uncharacterized protein</fullName>
    </submittedName>
</protein>
<dbReference type="AlphaFoldDB" id="A0A238Y855"/>
<accession>A0A238Y855</accession>
<dbReference type="Proteomes" id="UP000198403">
    <property type="component" value="Unassembled WGS sequence"/>
</dbReference>
<evidence type="ECO:0000313" key="2">
    <source>
        <dbReference type="Proteomes" id="UP000198403"/>
    </source>
</evidence>
<keyword evidence="2" id="KW-1185">Reference proteome</keyword>